<gene>
    <name evidence="1" type="ORF">HUJ06_026515</name>
</gene>
<proteinExistence type="predicted"/>
<dbReference type="Proteomes" id="UP000607653">
    <property type="component" value="Unassembled WGS sequence"/>
</dbReference>
<reference evidence="1 2" key="1">
    <citation type="journal article" date="2020" name="Mol. Biol. Evol.">
        <title>Distinct Expression and Methylation Patterns for Genes with Different Fates following a Single Whole-Genome Duplication in Flowering Plants.</title>
        <authorList>
            <person name="Shi T."/>
            <person name="Rahmani R.S."/>
            <person name="Gugger P.F."/>
            <person name="Wang M."/>
            <person name="Li H."/>
            <person name="Zhang Y."/>
            <person name="Li Z."/>
            <person name="Wang Q."/>
            <person name="Van de Peer Y."/>
            <person name="Marchal K."/>
            <person name="Chen J."/>
        </authorList>
    </citation>
    <scope>NUCLEOTIDE SEQUENCE [LARGE SCALE GENOMIC DNA]</scope>
    <source>
        <tissue evidence="1">Leaf</tissue>
    </source>
</reference>
<dbReference type="EMBL" id="DUZY01000001">
    <property type="protein sequence ID" value="DAD25051.1"/>
    <property type="molecule type" value="Genomic_DNA"/>
</dbReference>
<comment type="caution">
    <text evidence="1">The sequence shown here is derived from an EMBL/GenBank/DDBJ whole genome shotgun (WGS) entry which is preliminary data.</text>
</comment>
<accession>A0A822Y0L9</accession>
<keyword evidence="2" id="KW-1185">Reference proteome</keyword>
<protein>
    <submittedName>
        <fullName evidence="1">Uncharacterized protein</fullName>
    </submittedName>
</protein>
<dbReference type="AlphaFoldDB" id="A0A822Y0L9"/>
<name>A0A822Y0L9_NELNU</name>
<sequence length="75" mass="8951">MEVSTTKTEFSNLSCIEINAAERKKKVYQEIGHLLRMHNHTDSQILGHQLSSLQQKDRYVTYVRFMKQKQPTYRH</sequence>
<organism evidence="1 2">
    <name type="scientific">Nelumbo nucifera</name>
    <name type="common">Sacred lotus</name>
    <dbReference type="NCBI Taxonomy" id="4432"/>
    <lineage>
        <taxon>Eukaryota</taxon>
        <taxon>Viridiplantae</taxon>
        <taxon>Streptophyta</taxon>
        <taxon>Embryophyta</taxon>
        <taxon>Tracheophyta</taxon>
        <taxon>Spermatophyta</taxon>
        <taxon>Magnoliopsida</taxon>
        <taxon>Proteales</taxon>
        <taxon>Nelumbonaceae</taxon>
        <taxon>Nelumbo</taxon>
    </lineage>
</organism>
<evidence type="ECO:0000313" key="1">
    <source>
        <dbReference type="EMBL" id="DAD25051.1"/>
    </source>
</evidence>
<evidence type="ECO:0000313" key="2">
    <source>
        <dbReference type="Proteomes" id="UP000607653"/>
    </source>
</evidence>